<dbReference type="SUPFAM" id="SSF50494">
    <property type="entry name" value="Trypsin-like serine proteases"/>
    <property type="match status" value="1"/>
</dbReference>
<dbReference type="CDD" id="cd00190">
    <property type="entry name" value="Tryp_SPc"/>
    <property type="match status" value="1"/>
</dbReference>
<name>A0ABX0S9L7_PONBL</name>
<dbReference type="Pfam" id="PF00089">
    <property type="entry name" value="Trypsin"/>
    <property type="match status" value="2"/>
</dbReference>
<dbReference type="InterPro" id="IPR033116">
    <property type="entry name" value="TRYPSIN_SER"/>
</dbReference>
<evidence type="ECO:0000313" key="7">
    <source>
        <dbReference type="Proteomes" id="UP001165941"/>
    </source>
</evidence>
<keyword evidence="3" id="KW-0720">Serine protease</keyword>
<dbReference type="PANTHER" id="PTHR24264:SF43">
    <property type="entry name" value="HEPATOCYTE GROWTH FACTOR ACTIVATOR"/>
    <property type="match status" value="1"/>
</dbReference>
<evidence type="ECO:0000313" key="6">
    <source>
        <dbReference type="EMBL" id="NIG61355.1"/>
    </source>
</evidence>
<sequence length="207" mass="22141">MPQADPLPLSHPVLIRLEKKGERCAVRSQFVQPICLPEPGSTFPAGHKCQIAGWGHRDESEWGGRKGPASCPPPPPPGSSGLALQASPRLSAPCRPSDVSGYSSLLREALVPLVADHKCSSPEVYGADISPNMLCAGYFDCRSDACQGDSGGPLACEKNGVAYLYGLISWGDGCGQFNKPGVYTRVARYVDWISDRIRPPKRPVNPS</sequence>
<keyword evidence="2" id="KW-0378">Hydrolase</keyword>
<comment type="caution">
    <text evidence="6">The sequence shown here is derived from an EMBL/GenBank/DDBJ whole genome shotgun (WGS) entry which is preliminary data.</text>
</comment>
<gene>
    <name evidence="6" type="ORF">BU61_9932</name>
</gene>
<dbReference type="InterPro" id="IPR043504">
    <property type="entry name" value="Peptidase_S1_PA_chymotrypsin"/>
</dbReference>
<dbReference type="Proteomes" id="UP001165941">
    <property type="component" value="Unassembled WGS sequence"/>
</dbReference>
<reference evidence="6" key="1">
    <citation type="submission" date="2018-05" db="EMBL/GenBank/DDBJ databases">
        <authorList>
            <person name="Pedro S.L.S."/>
            <person name="Freitas R.C."/>
            <person name="Barreto A.S."/>
            <person name="Lima A.O.S."/>
        </authorList>
    </citation>
    <scope>NUCLEOTIDE SEQUENCE</scope>
    <source>
        <strain evidence="6">BP203</strain>
        <tissue evidence="6">Muscle</tissue>
    </source>
</reference>
<dbReference type="EMBL" id="PGGH01286132">
    <property type="protein sequence ID" value="NIG61355.1"/>
    <property type="molecule type" value="Genomic_DNA"/>
</dbReference>
<protein>
    <submittedName>
        <fullName evidence="6">Hepatocyte growth factor activator</fullName>
    </submittedName>
</protein>
<dbReference type="InterPro" id="IPR050127">
    <property type="entry name" value="Serine_Proteases_S1"/>
</dbReference>
<evidence type="ECO:0000256" key="4">
    <source>
        <dbReference type="SAM" id="MobiDB-lite"/>
    </source>
</evidence>
<dbReference type="InterPro" id="IPR009003">
    <property type="entry name" value="Peptidase_S1_PA"/>
</dbReference>
<evidence type="ECO:0000256" key="2">
    <source>
        <dbReference type="ARBA" id="ARBA00022801"/>
    </source>
</evidence>
<evidence type="ECO:0000256" key="1">
    <source>
        <dbReference type="ARBA" id="ARBA00022670"/>
    </source>
</evidence>
<dbReference type="PROSITE" id="PS00135">
    <property type="entry name" value="TRYPSIN_SER"/>
    <property type="match status" value="1"/>
</dbReference>
<organism evidence="6 7">
    <name type="scientific">Pontoporia blainvillei</name>
    <name type="common">Franciscana</name>
    <name type="synonym">Delphinus blainvillei</name>
    <dbReference type="NCBI Taxonomy" id="48723"/>
    <lineage>
        <taxon>Eukaryota</taxon>
        <taxon>Metazoa</taxon>
        <taxon>Chordata</taxon>
        <taxon>Craniata</taxon>
        <taxon>Vertebrata</taxon>
        <taxon>Euteleostomi</taxon>
        <taxon>Mammalia</taxon>
        <taxon>Eutheria</taxon>
        <taxon>Laurasiatheria</taxon>
        <taxon>Artiodactyla</taxon>
        <taxon>Whippomorpha</taxon>
        <taxon>Cetacea</taxon>
        <taxon>Odontoceti</taxon>
        <taxon>Pontoporiidae</taxon>
        <taxon>Pontoporia</taxon>
    </lineage>
</organism>
<dbReference type="PANTHER" id="PTHR24264">
    <property type="entry name" value="TRYPSIN-RELATED"/>
    <property type="match status" value="1"/>
</dbReference>
<accession>A0ABX0S9L7</accession>
<keyword evidence="7" id="KW-1185">Reference proteome</keyword>
<dbReference type="Gene3D" id="2.40.10.10">
    <property type="entry name" value="Trypsin-like serine proteases"/>
    <property type="match status" value="2"/>
</dbReference>
<dbReference type="PROSITE" id="PS50240">
    <property type="entry name" value="TRYPSIN_DOM"/>
    <property type="match status" value="1"/>
</dbReference>
<dbReference type="InterPro" id="IPR001254">
    <property type="entry name" value="Trypsin_dom"/>
</dbReference>
<keyword evidence="1" id="KW-0645">Protease</keyword>
<proteinExistence type="predicted"/>
<dbReference type="SMART" id="SM00020">
    <property type="entry name" value="Tryp_SPc"/>
    <property type="match status" value="1"/>
</dbReference>
<evidence type="ECO:0000259" key="5">
    <source>
        <dbReference type="PROSITE" id="PS50240"/>
    </source>
</evidence>
<feature type="domain" description="Peptidase S1" evidence="5">
    <location>
        <begin position="14"/>
        <end position="198"/>
    </location>
</feature>
<evidence type="ECO:0000256" key="3">
    <source>
        <dbReference type="ARBA" id="ARBA00022825"/>
    </source>
</evidence>
<feature type="region of interest" description="Disordered" evidence="4">
    <location>
        <begin position="57"/>
        <end position="85"/>
    </location>
</feature>